<reference evidence="1 2" key="1">
    <citation type="submission" date="2024-09" db="EMBL/GenBank/DDBJ databases">
        <title>Chromosome-scale assembly of Riccia fluitans.</title>
        <authorList>
            <person name="Paukszto L."/>
            <person name="Sawicki J."/>
            <person name="Karawczyk K."/>
            <person name="Piernik-Szablinska J."/>
            <person name="Szczecinska M."/>
            <person name="Mazdziarz M."/>
        </authorList>
    </citation>
    <scope>NUCLEOTIDE SEQUENCE [LARGE SCALE GENOMIC DNA]</scope>
    <source>
        <strain evidence="1">Rf_01</strain>
        <tissue evidence="1">Aerial parts of the thallus</tissue>
    </source>
</reference>
<accession>A0ABD1ZF72</accession>
<evidence type="ECO:0000313" key="1">
    <source>
        <dbReference type="EMBL" id="KAL2650086.1"/>
    </source>
</evidence>
<gene>
    <name evidence="1" type="ORF">R1flu_018214</name>
</gene>
<proteinExistence type="predicted"/>
<sequence length="82" mass="9164">MVLENGESREERVHCSGVLGLPIGLANKCSISWLCERGFGVDGRSICRASSFERELLLLRLSLTVYRSGRLLPNSKILHEFS</sequence>
<organism evidence="1 2">
    <name type="scientific">Riccia fluitans</name>
    <dbReference type="NCBI Taxonomy" id="41844"/>
    <lineage>
        <taxon>Eukaryota</taxon>
        <taxon>Viridiplantae</taxon>
        <taxon>Streptophyta</taxon>
        <taxon>Embryophyta</taxon>
        <taxon>Marchantiophyta</taxon>
        <taxon>Marchantiopsida</taxon>
        <taxon>Marchantiidae</taxon>
        <taxon>Marchantiales</taxon>
        <taxon>Ricciaceae</taxon>
        <taxon>Riccia</taxon>
    </lineage>
</organism>
<name>A0ABD1ZF72_9MARC</name>
<dbReference type="Proteomes" id="UP001605036">
    <property type="component" value="Unassembled WGS sequence"/>
</dbReference>
<protein>
    <submittedName>
        <fullName evidence="1">Uncharacterized protein</fullName>
    </submittedName>
</protein>
<comment type="caution">
    <text evidence="1">The sequence shown here is derived from an EMBL/GenBank/DDBJ whole genome shotgun (WGS) entry which is preliminary data.</text>
</comment>
<dbReference type="AlphaFoldDB" id="A0ABD1ZF72"/>
<evidence type="ECO:0000313" key="2">
    <source>
        <dbReference type="Proteomes" id="UP001605036"/>
    </source>
</evidence>
<dbReference type="EMBL" id="JBHFFA010000001">
    <property type="protein sequence ID" value="KAL2650086.1"/>
    <property type="molecule type" value="Genomic_DNA"/>
</dbReference>
<keyword evidence="2" id="KW-1185">Reference proteome</keyword>